<dbReference type="GO" id="GO:0005634">
    <property type="term" value="C:nucleus"/>
    <property type="evidence" value="ECO:0007669"/>
    <property type="project" value="TreeGrafter"/>
</dbReference>
<name>A0A9N9QIX9_9CUCU</name>
<dbReference type="GO" id="GO:0005737">
    <property type="term" value="C:cytoplasm"/>
    <property type="evidence" value="ECO:0007669"/>
    <property type="project" value="InterPro"/>
</dbReference>
<evidence type="ECO:0000256" key="2">
    <source>
        <dbReference type="ARBA" id="ARBA00022771"/>
    </source>
</evidence>
<sequence length="345" mass="39853">MPNVELGFLEHCEESWKLESPLFPSKVGGKPAWLSLKPLPNGEEDLTCNKCQKTLIFLCQLYAPYEPETTDPENLDNNFHRTIFVFVCRTSSCQTVKVLRSSLPRDNDFYSSEPPVEKPDPDFLTKWVEVCNSCGIKANKRCGQCKMVWYCCKDHQLIHWRNGHKNQCSKGQTQLKTDAGILFPEWELITETEERETEDVDEREAMAEYEKLKAEGKTGTLEEVSESDLDAHASLDMDKVFAKFKKRIEDYPDQVIRYSRGGEPLLIAKEPLPLNIPKCKHCGTKRQFEFQIMPQMLSVLKENIIDWGVLLIYTCKKSCIGESINEYKEEYVFRQDLTSDSDHIK</sequence>
<dbReference type="AlphaFoldDB" id="A0A9N9QIX9"/>
<protein>
    <recommendedName>
        <fullName evidence="5">MYND-type domain-containing protein</fullName>
    </recommendedName>
</protein>
<dbReference type="PANTHER" id="PTHR12298">
    <property type="entry name" value="PCDC2 PROGRAMMED CELL DEATH PROTEIN 2 -RELATED"/>
    <property type="match status" value="1"/>
</dbReference>
<dbReference type="SUPFAM" id="SSF144232">
    <property type="entry name" value="HIT/MYND zinc finger-like"/>
    <property type="match status" value="1"/>
</dbReference>
<dbReference type="OrthoDB" id="443682at2759"/>
<evidence type="ECO:0000256" key="3">
    <source>
        <dbReference type="ARBA" id="ARBA00022833"/>
    </source>
</evidence>
<accession>A0A9N9QIX9</accession>
<dbReference type="Proteomes" id="UP001152799">
    <property type="component" value="Chromosome 8"/>
</dbReference>
<evidence type="ECO:0000256" key="1">
    <source>
        <dbReference type="ARBA" id="ARBA00022723"/>
    </source>
</evidence>
<proteinExistence type="predicted"/>
<keyword evidence="7" id="KW-1185">Reference proteome</keyword>
<dbReference type="PROSITE" id="PS50865">
    <property type="entry name" value="ZF_MYND_2"/>
    <property type="match status" value="1"/>
</dbReference>
<evidence type="ECO:0000313" key="7">
    <source>
        <dbReference type="Proteomes" id="UP001152799"/>
    </source>
</evidence>
<reference evidence="6" key="1">
    <citation type="submission" date="2022-01" db="EMBL/GenBank/DDBJ databases">
        <authorList>
            <person name="King R."/>
        </authorList>
    </citation>
    <scope>NUCLEOTIDE SEQUENCE</scope>
</reference>
<evidence type="ECO:0000256" key="4">
    <source>
        <dbReference type="PROSITE-ProRule" id="PRU00134"/>
    </source>
</evidence>
<dbReference type="Gene3D" id="6.10.140.2220">
    <property type="match status" value="1"/>
</dbReference>
<evidence type="ECO:0000313" key="6">
    <source>
        <dbReference type="EMBL" id="CAG9772438.1"/>
    </source>
</evidence>
<evidence type="ECO:0000259" key="5">
    <source>
        <dbReference type="PROSITE" id="PS50865"/>
    </source>
</evidence>
<keyword evidence="3" id="KW-0862">Zinc</keyword>
<feature type="domain" description="MYND-type" evidence="5">
    <location>
        <begin position="131"/>
        <end position="168"/>
    </location>
</feature>
<dbReference type="InterPro" id="IPR007320">
    <property type="entry name" value="PDCD2_C"/>
</dbReference>
<dbReference type="Pfam" id="PF04194">
    <property type="entry name" value="PDCD2_C"/>
    <property type="match status" value="1"/>
</dbReference>
<keyword evidence="1" id="KW-0479">Metal-binding</keyword>
<gene>
    <name evidence="6" type="ORF">CEUTPL_LOCUS12850</name>
</gene>
<dbReference type="InterPro" id="IPR002893">
    <property type="entry name" value="Znf_MYND"/>
</dbReference>
<dbReference type="Pfam" id="PF01753">
    <property type="entry name" value="zf-MYND"/>
    <property type="match status" value="1"/>
</dbReference>
<organism evidence="6 7">
    <name type="scientific">Ceutorhynchus assimilis</name>
    <name type="common">cabbage seed weevil</name>
    <dbReference type="NCBI Taxonomy" id="467358"/>
    <lineage>
        <taxon>Eukaryota</taxon>
        <taxon>Metazoa</taxon>
        <taxon>Ecdysozoa</taxon>
        <taxon>Arthropoda</taxon>
        <taxon>Hexapoda</taxon>
        <taxon>Insecta</taxon>
        <taxon>Pterygota</taxon>
        <taxon>Neoptera</taxon>
        <taxon>Endopterygota</taxon>
        <taxon>Coleoptera</taxon>
        <taxon>Polyphaga</taxon>
        <taxon>Cucujiformia</taxon>
        <taxon>Curculionidae</taxon>
        <taxon>Ceutorhynchinae</taxon>
        <taxon>Ceutorhynchus</taxon>
    </lineage>
</organism>
<keyword evidence="2 4" id="KW-0863">Zinc-finger</keyword>
<dbReference type="GO" id="GO:0008270">
    <property type="term" value="F:zinc ion binding"/>
    <property type="evidence" value="ECO:0007669"/>
    <property type="project" value="UniProtKB-KW"/>
</dbReference>
<dbReference type="PANTHER" id="PTHR12298:SF4">
    <property type="entry name" value="PROGRAMMED CELL DEATH PROTEIN 2"/>
    <property type="match status" value="1"/>
</dbReference>
<dbReference type="PROSITE" id="PS01360">
    <property type="entry name" value="ZF_MYND_1"/>
    <property type="match status" value="1"/>
</dbReference>
<dbReference type="EMBL" id="OU892284">
    <property type="protein sequence ID" value="CAG9772438.1"/>
    <property type="molecule type" value="Genomic_DNA"/>
</dbReference>